<sequence>MINRDWVLLLYAIYVPPLIIMYLLELIAILKHRKQFFNSSFYNIFGVLAVEIIAACIFAWFVFRLPLYPIVNRIYASLTDSSTYYLNFLSEFLGEFLAINRFTALHFPIRHLQFWRQKLFVGLPVCIIISFPPVGHLLAHSTAFAESASIWLNMVIVMVVCNSLSSLFYGACLIRLCLFSTTRHHKVERNFFLVGFLTMLFSLPYMTAMVSHLNNS</sequence>
<feature type="transmembrane region" description="Helical" evidence="6">
    <location>
        <begin position="190"/>
        <end position="210"/>
    </location>
</feature>
<accession>A0AAV5SWS2</accession>
<evidence type="ECO:0000256" key="3">
    <source>
        <dbReference type="ARBA" id="ARBA00022692"/>
    </source>
</evidence>
<evidence type="ECO:0000313" key="8">
    <source>
        <dbReference type="Proteomes" id="UP001432027"/>
    </source>
</evidence>
<feature type="transmembrane region" description="Helical" evidence="6">
    <location>
        <begin position="150"/>
        <end position="178"/>
    </location>
</feature>
<feature type="transmembrane region" description="Helical" evidence="6">
    <location>
        <begin position="41"/>
        <end position="63"/>
    </location>
</feature>
<dbReference type="Proteomes" id="UP001432027">
    <property type="component" value="Unassembled WGS sequence"/>
</dbReference>
<evidence type="ECO:0000256" key="5">
    <source>
        <dbReference type="ARBA" id="ARBA00023136"/>
    </source>
</evidence>
<gene>
    <name evidence="7" type="ORF">PENTCL1PPCAC_9748</name>
</gene>
<protein>
    <recommendedName>
        <fullName evidence="6">Serpentine receptor class gamma</fullName>
    </recommendedName>
</protein>
<dbReference type="AlphaFoldDB" id="A0AAV5SWS2"/>
<dbReference type="InterPro" id="IPR051119">
    <property type="entry name" value="Nematode_SR-like"/>
</dbReference>
<dbReference type="PANTHER" id="PTHR31627">
    <property type="entry name" value="SERPENTINE RECEPTOR CLASS GAMMA-RELATED"/>
    <property type="match status" value="1"/>
</dbReference>
<evidence type="ECO:0000256" key="6">
    <source>
        <dbReference type="RuleBase" id="RU280813"/>
    </source>
</evidence>
<evidence type="ECO:0000256" key="1">
    <source>
        <dbReference type="ARBA" id="ARBA00004141"/>
    </source>
</evidence>
<dbReference type="GO" id="GO:0007606">
    <property type="term" value="P:sensory perception of chemical stimulus"/>
    <property type="evidence" value="ECO:0007669"/>
    <property type="project" value="UniProtKB-UniRule"/>
</dbReference>
<evidence type="ECO:0000256" key="2">
    <source>
        <dbReference type="ARBA" id="ARBA00005692"/>
    </source>
</evidence>
<feature type="transmembrane region" description="Helical" evidence="6">
    <location>
        <begin position="6"/>
        <end position="29"/>
    </location>
</feature>
<dbReference type="Pfam" id="PF02118">
    <property type="entry name" value="Srg"/>
    <property type="match status" value="1"/>
</dbReference>
<comment type="subcellular location">
    <subcellularLocation>
        <location evidence="1">Membrane</location>
        <topology evidence="1">Multi-pass membrane protein</topology>
    </subcellularLocation>
</comment>
<keyword evidence="4 6" id="KW-1133">Transmembrane helix</keyword>
<keyword evidence="8" id="KW-1185">Reference proteome</keyword>
<dbReference type="GO" id="GO:0016020">
    <property type="term" value="C:membrane"/>
    <property type="evidence" value="ECO:0007669"/>
    <property type="project" value="UniProtKB-SubCell"/>
</dbReference>
<comment type="caution">
    <text evidence="7">The sequence shown here is derived from an EMBL/GenBank/DDBJ whole genome shotgun (WGS) entry which is preliminary data.</text>
</comment>
<dbReference type="GO" id="GO:0004888">
    <property type="term" value="F:transmembrane signaling receptor activity"/>
    <property type="evidence" value="ECO:0007669"/>
    <property type="project" value="InterPro"/>
</dbReference>
<evidence type="ECO:0000313" key="7">
    <source>
        <dbReference type="EMBL" id="GMS87573.1"/>
    </source>
</evidence>
<dbReference type="PANTHER" id="PTHR31627:SF42">
    <property type="entry name" value="G_PROTEIN_RECEP_F1_2 DOMAIN-CONTAINING PROTEIN-RELATED"/>
    <property type="match status" value="1"/>
</dbReference>
<dbReference type="EMBL" id="BTSX01000003">
    <property type="protein sequence ID" value="GMS87573.1"/>
    <property type="molecule type" value="Genomic_DNA"/>
</dbReference>
<keyword evidence="5 6" id="KW-0472">Membrane</keyword>
<feature type="transmembrane region" description="Helical" evidence="6">
    <location>
        <begin position="119"/>
        <end position="138"/>
    </location>
</feature>
<name>A0AAV5SWS2_9BILA</name>
<evidence type="ECO:0000256" key="4">
    <source>
        <dbReference type="ARBA" id="ARBA00022989"/>
    </source>
</evidence>
<dbReference type="InterPro" id="IPR000609">
    <property type="entry name" value="7TM_GPCR_serpentine_rcpt_Srg"/>
</dbReference>
<organism evidence="7 8">
    <name type="scientific">Pristionchus entomophagus</name>
    <dbReference type="NCBI Taxonomy" id="358040"/>
    <lineage>
        <taxon>Eukaryota</taxon>
        <taxon>Metazoa</taxon>
        <taxon>Ecdysozoa</taxon>
        <taxon>Nematoda</taxon>
        <taxon>Chromadorea</taxon>
        <taxon>Rhabditida</taxon>
        <taxon>Rhabditina</taxon>
        <taxon>Diplogasteromorpha</taxon>
        <taxon>Diplogasteroidea</taxon>
        <taxon>Neodiplogasteridae</taxon>
        <taxon>Pristionchus</taxon>
    </lineage>
</organism>
<keyword evidence="3 6" id="KW-0812">Transmembrane</keyword>
<comment type="caution">
    <text evidence="6">Lacks conserved residue(s) required for the propagation of feature annotation.</text>
</comment>
<comment type="similarity">
    <text evidence="2 6">Belongs to the nematode receptor-like protein srg family.</text>
</comment>
<reference evidence="7" key="1">
    <citation type="submission" date="2023-10" db="EMBL/GenBank/DDBJ databases">
        <title>Genome assembly of Pristionchus species.</title>
        <authorList>
            <person name="Yoshida K."/>
            <person name="Sommer R.J."/>
        </authorList>
    </citation>
    <scope>NUCLEOTIDE SEQUENCE</scope>
    <source>
        <strain evidence="7">RS0144</strain>
    </source>
</reference>
<proteinExistence type="inferred from homology"/>